<dbReference type="Proteomes" id="UP000543419">
    <property type="component" value="Unassembled WGS sequence"/>
</dbReference>
<dbReference type="GO" id="GO:0005840">
    <property type="term" value="C:ribosome"/>
    <property type="evidence" value="ECO:0007669"/>
    <property type="project" value="UniProtKB-KW"/>
</dbReference>
<name>A0A7Y0HW15_9BIFI</name>
<evidence type="ECO:0000313" key="3">
    <source>
        <dbReference type="Proteomes" id="UP000543419"/>
    </source>
</evidence>
<keyword evidence="2" id="KW-0687">Ribonucleoprotein</keyword>
<accession>A0A7Y0HW15</accession>
<protein>
    <submittedName>
        <fullName evidence="2">30S ribosomal protein S14</fullName>
    </submittedName>
</protein>
<sequence length="161" mass="18278">MKKTFAMLLTVGMMLGVGACGQSATNSADTLTWEQSNQEYKKTTENFPFALSDGDQFPSDMTKATSDNQLYQKGWGEGQAYFYWICSTENKILNNSDDGSDQQSLSELEKVTDTDWFKTYYIDEDNVFKNEVIGKAQLGDTSIMQQFYDSDCTWYRDVNGL</sequence>
<proteinExistence type="predicted"/>
<gene>
    <name evidence="2" type="ORF">G1C97_0137</name>
</gene>
<comment type="caution">
    <text evidence="2">The sequence shown here is derived from an EMBL/GenBank/DDBJ whole genome shotgun (WGS) entry which is preliminary data.</text>
</comment>
<dbReference type="PROSITE" id="PS51257">
    <property type="entry name" value="PROKAR_LIPOPROTEIN"/>
    <property type="match status" value="1"/>
</dbReference>
<keyword evidence="1" id="KW-0732">Signal</keyword>
<keyword evidence="2" id="KW-0689">Ribosomal protein</keyword>
<organism evidence="2 3">
    <name type="scientific">Bifidobacterium olomucense</name>
    <dbReference type="NCBI Taxonomy" id="2675324"/>
    <lineage>
        <taxon>Bacteria</taxon>
        <taxon>Bacillati</taxon>
        <taxon>Actinomycetota</taxon>
        <taxon>Actinomycetes</taxon>
        <taxon>Bifidobacteriales</taxon>
        <taxon>Bifidobacteriaceae</taxon>
        <taxon>Bifidobacterium</taxon>
    </lineage>
</organism>
<feature type="chain" id="PRO_5039014748" evidence="1">
    <location>
        <begin position="20"/>
        <end position="161"/>
    </location>
</feature>
<evidence type="ECO:0000313" key="2">
    <source>
        <dbReference type="EMBL" id="NMM97188.1"/>
    </source>
</evidence>
<evidence type="ECO:0000256" key="1">
    <source>
        <dbReference type="SAM" id="SignalP"/>
    </source>
</evidence>
<dbReference type="RefSeq" id="WP_240950931.1">
    <property type="nucleotide sequence ID" value="NZ_JAAIIG010000001.1"/>
</dbReference>
<reference evidence="2 3" key="1">
    <citation type="submission" date="2020-02" db="EMBL/GenBank/DDBJ databases">
        <title>Characterization of phylogenetic diversity of novel bifidobacterial species isolated in Czech ZOOs.</title>
        <authorList>
            <person name="Lugli G.A."/>
            <person name="Vera N.B."/>
            <person name="Ventura M."/>
        </authorList>
    </citation>
    <scope>NUCLEOTIDE SEQUENCE [LARGE SCALE GENOMIC DNA]</scope>
    <source>
        <strain evidence="2 3">DSM 109959</strain>
    </source>
</reference>
<feature type="signal peptide" evidence="1">
    <location>
        <begin position="1"/>
        <end position="19"/>
    </location>
</feature>
<dbReference type="AlphaFoldDB" id="A0A7Y0HW15"/>
<keyword evidence="3" id="KW-1185">Reference proteome</keyword>
<dbReference type="EMBL" id="JAAIIG010000001">
    <property type="protein sequence ID" value="NMM97188.1"/>
    <property type="molecule type" value="Genomic_DNA"/>
</dbReference>